<dbReference type="InterPro" id="IPR012907">
    <property type="entry name" value="Peptidase_S11_C"/>
</dbReference>
<keyword evidence="9" id="KW-0573">Peptidoglycan synthesis</keyword>
<keyword evidence="8" id="KW-0133">Cell shape</keyword>
<dbReference type="InterPro" id="IPR018044">
    <property type="entry name" value="Peptidase_S11"/>
</dbReference>
<comment type="catalytic activity">
    <reaction evidence="11">
        <text>Preferential cleavage: (Ac)2-L-Lys-D-Ala-|-D-Ala. Also transpeptidation of peptidyl-alanyl moieties that are N-acyl substituents of D-alanine.</text>
        <dbReference type="EC" id="3.4.16.4"/>
    </reaction>
</comment>
<dbReference type="InterPro" id="IPR012338">
    <property type="entry name" value="Beta-lactam/transpept-like"/>
</dbReference>
<dbReference type="GO" id="GO:0009002">
    <property type="term" value="F:serine-type D-Ala-D-Ala carboxypeptidase activity"/>
    <property type="evidence" value="ECO:0007669"/>
    <property type="project" value="UniProtKB-EC"/>
</dbReference>
<proteinExistence type="inferred from homology"/>
<dbReference type="EMBL" id="JAFBFI010000041">
    <property type="protein sequence ID" value="MBM7694840.1"/>
    <property type="molecule type" value="Genomic_DNA"/>
</dbReference>
<evidence type="ECO:0000256" key="11">
    <source>
        <dbReference type="ARBA" id="ARBA00034000"/>
    </source>
</evidence>
<evidence type="ECO:0000256" key="5">
    <source>
        <dbReference type="ARBA" id="ARBA00022670"/>
    </source>
</evidence>
<dbReference type="PANTHER" id="PTHR21581:SF33">
    <property type="entry name" value="D-ALANYL-D-ALANINE CARBOXYPEPTIDASE DACB"/>
    <property type="match status" value="1"/>
</dbReference>
<dbReference type="EC" id="3.4.16.4" evidence="3"/>
<evidence type="ECO:0000313" key="16">
    <source>
        <dbReference type="Proteomes" id="UP000823486"/>
    </source>
</evidence>
<evidence type="ECO:0000256" key="7">
    <source>
        <dbReference type="ARBA" id="ARBA00022801"/>
    </source>
</evidence>
<keyword evidence="6" id="KW-0732">Signal</keyword>
<evidence type="ECO:0000256" key="2">
    <source>
        <dbReference type="ARBA" id="ARBA00007164"/>
    </source>
</evidence>
<sequence length="383" mass="43360">MSVLHKSVIFVFILLLISSSFPSGAKGAGLSVSAESAVLMEQESGRILFEKNPHERRRIASITKIMTALLAIESGKMKKDVKISSYAAGTEGSSLYLKPGQKMKLEDLVYGLMLRSGNDAGVAIAEYIGGSVEGFAYLMNQKAEELGMKDSNFTNPHGLDNTKNHYSSAYDMALLTKYAMKFSEYRKITGTKIHKAPNPNENWDYSWRNKNRLLTQLYKYCTGGKTGYTKLARRTLVTTAEKDGLKLIAVTLNDGDDWDDHKNMYEYAFSHYKLTELLSAGKITKIKNKIYKGKIYAKNSFYFPLTEDESTQISLKLKLLKPQEDWESTKEIPEIVGKHTFYLEDEEIGSRNIFYGKYQEKGKETWIQSWKNVFLTALGIRHG</sequence>
<dbReference type="Gene3D" id="2.30.140.30">
    <property type="match status" value="1"/>
</dbReference>
<gene>
    <name evidence="15" type="ORF">JOC77_004319</name>
</gene>
<evidence type="ECO:0000256" key="6">
    <source>
        <dbReference type="ARBA" id="ARBA00022729"/>
    </source>
</evidence>
<comment type="caution">
    <text evidence="15">The sequence shown here is derived from an EMBL/GenBank/DDBJ whole genome shotgun (WGS) entry which is preliminary data.</text>
</comment>
<reference evidence="15 16" key="1">
    <citation type="submission" date="2021-01" db="EMBL/GenBank/DDBJ databases">
        <title>Genomic Encyclopedia of Type Strains, Phase IV (KMG-IV): sequencing the most valuable type-strain genomes for metagenomic binning, comparative biology and taxonomic classification.</title>
        <authorList>
            <person name="Goeker M."/>
        </authorList>
    </citation>
    <scope>NUCLEOTIDE SEQUENCE [LARGE SCALE GENOMIC DNA]</scope>
    <source>
        <strain evidence="15 16">DSM 105482</strain>
    </source>
</reference>
<feature type="domain" description="Peptidase S11 D-Ala-D-Ala carboxypeptidase A C-terminal" evidence="14">
    <location>
        <begin position="272"/>
        <end position="357"/>
    </location>
</feature>
<comment type="pathway">
    <text evidence="1">Cell wall biogenesis; peptidoglycan biosynthesis.</text>
</comment>
<dbReference type="Gene3D" id="3.40.710.10">
    <property type="entry name" value="DD-peptidase/beta-lactamase superfamily"/>
    <property type="match status" value="1"/>
</dbReference>
<keyword evidence="5" id="KW-0645">Protease</keyword>
<evidence type="ECO:0000256" key="4">
    <source>
        <dbReference type="ARBA" id="ARBA00022645"/>
    </source>
</evidence>
<comment type="similarity">
    <text evidence="2 12">Belongs to the peptidase S11 family.</text>
</comment>
<evidence type="ECO:0000256" key="3">
    <source>
        <dbReference type="ARBA" id="ARBA00012448"/>
    </source>
</evidence>
<dbReference type="RefSeq" id="WP_204548429.1">
    <property type="nucleotide sequence ID" value="NZ_JAFBFI010000041.1"/>
</dbReference>
<dbReference type="InterPro" id="IPR001967">
    <property type="entry name" value="Peptidase_S11_N"/>
</dbReference>
<dbReference type="PANTHER" id="PTHR21581">
    <property type="entry name" value="D-ALANYL-D-ALANINE CARBOXYPEPTIDASE"/>
    <property type="match status" value="1"/>
</dbReference>
<evidence type="ECO:0000256" key="12">
    <source>
        <dbReference type="RuleBase" id="RU004016"/>
    </source>
</evidence>
<keyword evidence="7 15" id="KW-0378">Hydrolase</keyword>
<name>A0ABS2QPH1_9BACI</name>
<dbReference type="Pfam" id="PF00768">
    <property type="entry name" value="Peptidase_S11"/>
    <property type="match status" value="1"/>
</dbReference>
<accession>A0ABS2QPH1</accession>
<dbReference type="SUPFAM" id="SSF56601">
    <property type="entry name" value="beta-lactamase/transpeptidase-like"/>
    <property type="match status" value="1"/>
</dbReference>
<evidence type="ECO:0000256" key="1">
    <source>
        <dbReference type="ARBA" id="ARBA00004752"/>
    </source>
</evidence>
<evidence type="ECO:0000256" key="10">
    <source>
        <dbReference type="ARBA" id="ARBA00023316"/>
    </source>
</evidence>
<evidence type="ECO:0000256" key="9">
    <source>
        <dbReference type="ARBA" id="ARBA00022984"/>
    </source>
</evidence>
<evidence type="ECO:0000313" key="15">
    <source>
        <dbReference type="EMBL" id="MBM7694840.1"/>
    </source>
</evidence>
<keyword evidence="4 15" id="KW-0121">Carboxypeptidase</keyword>
<evidence type="ECO:0000259" key="14">
    <source>
        <dbReference type="Pfam" id="PF07943"/>
    </source>
</evidence>
<keyword evidence="16" id="KW-1185">Reference proteome</keyword>
<dbReference type="Pfam" id="PF07943">
    <property type="entry name" value="PBP5_C"/>
    <property type="match status" value="1"/>
</dbReference>
<dbReference type="PRINTS" id="PR00725">
    <property type="entry name" value="DADACBPTASE1"/>
</dbReference>
<keyword evidence="10" id="KW-0961">Cell wall biogenesis/degradation</keyword>
<protein>
    <recommendedName>
        <fullName evidence="3">serine-type D-Ala-D-Ala carboxypeptidase</fullName>
        <ecNumber evidence="3">3.4.16.4</ecNumber>
    </recommendedName>
</protein>
<organism evidence="15 16">
    <name type="scientific">Peribacillus deserti</name>
    <dbReference type="NCBI Taxonomy" id="673318"/>
    <lineage>
        <taxon>Bacteria</taxon>
        <taxon>Bacillati</taxon>
        <taxon>Bacillota</taxon>
        <taxon>Bacilli</taxon>
        <taxon>Bacillales</taxon>
        <taxon>Bacillaceae</taxon>
        <taxon>Peribacillus</taxon>
    </lineage>
</organism>
<evidence type="ECO:0000259" key="13">
    <source>
        <dbReference type="Pfam" id="PF00768"/>
    </source>
</evidence>
<evidence type="ECO:0000256" key="8">
    <source>
        <dbReference type="ARBA" id="ARBA00022960"/>
    </source>
</evidence>
<dbReference type="Proteomes" id="UP000823486">
    <property type="component" value="Unassembled WGS sequence"/>
</dbReference>
<feature type="domain" description="Peptidase S11 D-alanyl-D-alanine carboxypeptidase A N-terminal" evidence="13">
    <location>
        <begin position="31"/>
        <end position="254"/>
    </location>
</feature>